<dbReference type="InterPro" id="IPR050902">
    <property type="entry name" value="ABC_Transporter_SBP"/>
</dbReference>
<accession>A0A840LDK6</accession>
<dbReference type="Pfam" id="PF01497">
    <property type="entry name" value="Peripla_BP_2"/>
    <property type="match status" value="1"/>
</dbReference>
<dbReference type="RefSeq" id="WP_184304047.1">
    <property type="nucleotide sequence ID" value="NZ_JACHLP010000011.1"/>
</dbReference>
<dbReference type="EMBL" id="JACHLP010000011">
    <property type="protein sequence ID" value="MBB4845781.1"/>
    <property type="molecule type" value="Genomic_DNA"/>
</dbReference>
<evidence type="ECO:0000256" key="1">
    <source>
        <dbReference type="ARBA" id="ARBA00022729"/>
    </source>
</evidence>
<dbReference type="SUPFAM" id="SSF53807">
    <property type="entry name" value="Helical backbone' metal receptor"/>
    <property type="match status" value="1"/>
</dbReference>
<sequence length="300" mass="32850">MQYITRPLLSLLLPLLLALASGLGQAQTRVEIKDDLGQTTHWSQPPLRIITLLPSLTETVCELGACDRLVGVDRYSNHPAAVNKLPKLGGLDDTQVETIVALKPDVVLLAPSSRVTERLRSLGLTVITLEAKSYADVQRVLAKIGALLQVKDAQAVWRRIDALVSAAAQSLPAQARGSLVYYEVDRSPYAAGPVSFMGETMARLGLRNIIKPEMGPFPKISPEYVVRANPQLIMIGKRNADGLFQRPGWERIPAILDKRVCVFDALQSDVLARPGPRMGEAAQIMAQCLRQHYGQQHAKP</sequence>
<evidence type="ECO:0000256" key="2">
    <source>
        <dbReference type="SAM" id="SignalP"/>
    </source>
</evidence>
<gene>
    <name evidence="4" type="ORF">HNP55_004333</name>
</gene>
<dbReference type="PANTHER" id="PTHR30535">
    <property type="entry name" value="VITAMIN B12-BINDING PROTEIN"/>
    <property type="match status" value="1"/>
</dbReference>
<keyword evidence="1 2" id="KW-0732">Signal</keyword>
<evidence type="ECO:0000313" key="4">
    <source>
        <dbReference type="EMBL" id="MBB4845781.1"/>
    </source>
</evidence>
<evidence type="ECO:0000259" key="3">
    <source>
        <dbReference type="PROSITE" id="PS50983"/>
    </source>
</evidence>
<dbReference type="PROSITE" id="PS50983">
    <property type="entry name" value="FE_B12_PBP"/>
    <property type="match status" value="1"/>
</dbReference>
<dbReference type="Gene3D" id="3.40.50.1980">
    <property type="entry name" value="Nitrogenase molybdenum iron protein domain"/>
    <property type="match status" value="2"/>
</dbReference>
<reference evidence="4 5" key="1">
    <citation type="submission" date="2020-08" db="EMBL/GenBank/DDBJ databases">
        <title>Functional genomics of gut bacteria from endangered species of beetles.</title>
        <authorList>
            <person name="Carlos-Shanley C."/>
        </authorList>
    </citation>
    <scope>NUCLEOTIDE SEQUENCE [LARGE SCALE GENOMIC DNA]</scope>
    <source>
        <strain evidence="4 5">S00239</strain>
    </source>
</reference>
<dbReference type="Proteomes" id="UP000562027">
    <property type="component" value="Unassembled WGS sequence"/>
</dbReference>
<proteinExistence type="predicted"/>
<dbReference type="GO" id="GO:0071281">
    <property type="term" value="P:cellular response to iron ion"/>
    <property type="evidence" value="ECO:0007669"/>
    <property type="project" value="TreeGrafter"/>
</dbReference>
<comment type="caution">
    <text evidence="4">The sequence shown here is derived from an EMBL/GenBank/DDBJ whole genome shotgun (WGS) entry which is preliminary data.</text>
</comment>
<organism evidence="4 5">
    <name type="scientific">Roseateles oligotrophus</name>
    <dbReference type="NCBI Taxonomy" id="1769250"/>
    <lineage>
        <taxon>Bacteria</taxon>
        <taxon>Pseudomonadati</taxon>
        <taxon>Pseudomonadota</taxon>
        <taxon>Betaproteobacteria</taxon>
        <taxon>Burkholderiales</taxon>
        <taxon>Sphaerotilaceae</taxon>
        <taxon>Roseateles</taxon>
    </lineage>
</organism>
<name>A0A840LDK6_9BURK</name>
<dbReference type="InterPro" id="IPR054828">
    <property type="entry name" value="Vit_B12_bind_prot"/>
</dbReference>
<dbReference type="PANTHER" id="PTHR30535:SF34">
    <property type="entry name" value="MOLYBDATE-BINDING PROTEIN MOLA"/>
    <property type="match status" value="1"/>
</dbReference>
<dbReference type="InterPro" id="IPR002491">
    <property type="entry name" value="ABC_transptr_periplasmic_BD"/>
</dbReference>
<dbReference type="NCBIfam" id="NF038402">
    <property type="entry name" value="TroA_like"/>
    <property type="match status" value="1"/>
</dbReference>
<evidence type="ECO:0000313" key="5">
    <source>
        <dbReference type="Proteomes" id="UP000562027"/>
    </source>
</evidence>
<feature type="chain" id="PRO_5032596598" evidence="2">
    <location>
        <begin position="27"/>
        <end position="300"/>
    </location>
</feature>
<feature type="domain" description="Fe/B12 periplasmic-binding" evidence="3">
    <location>
        <begin position="48"/>
        <end position="297"/>
    </location>
</feature>
<keyword evidence="5" id="KW-1185">Reference proteome</keyword>
<dbReference type="AlphaFoldDB" id="A0A840LDK6"/>
<feature type="signal peptide" evidence="2">
    <location>
        <begin position="1"/>
        <end position="26"/>
    </location>
</feature>
<protein>
    <submittedName>
        <fullName evidence="4">Iron complex transport system substrate-binding protein</fullName>
    </submittedName>
</protein>